<keyword evidence="3" id="KW-1185">Reference proteome</keyword>
<evidence type="ECO:0000259" key="1">
    <source>
        <dbReference type="Pfam" id="PF13474"/>
    </source>
</evidence>
<organism evidence="2 3">
    <name type="scientific">Rheinheimera muenzenbergensis</name>
    <dbReference type="NCBI Taxonomy" id="1193628"/>
    <lineage>
        <taxon>Bacteria</taxon>
        <taxon>Pseudomonadati</taxon>
        <taxon>Pseudomonadota</taxon>
        <taxon>Gammaproteobacteria</taxon>
        <taxon>Chromatiales</taxon>
        <taxon>Chromatiaceae</taxon>
        <taxon>Rheinheimera</taxon>
    </lineage>
</organism>
<accession>A0ABU8CCP5</accession>
<dbReference type="RefSeq" id="WP_335737737.1">
    <property type="nucleotide sequence ID" value="NZ_JALAAR010000024.1"/>
</dbReference>
<dbReference type="InterPro" id="IPR037401">
    <property type="entry name" value="SnoaL-like"/>
</dbReference>
<proteinExistence type="predicted"/>
<sequence>MTNNSKAEQQIRDMVSRYVNAVRAKDVNRIADLYTDDIVAFDAILALQFKGKAAYIEHWHTCMGFTSGDMHFEVHQLNVSASEHLAFSHSVNLCGCTNEQGEMQSSWMRCTQCWQYTADGWKIVHEHFSAPFDIASGQAIFNQAP</sequence>
<gene>
    <name evidence="2" type="ORF">MN202_19065</name>
</gene>
<dbReference type="EMBL" id="JALAAR010000024">
    <property type="protein sequence ID" value="MEH8019341.1"/>
    <property type="molecule type" value="Genomic_DNA"/>
</dbReference>
<protein>
    <submittedName>
        <fullName evidence="2">Nuclear transport factor 2 family protein</fullName>
    </submittedName>
</protein>
<reference evidence="2 3" key="1">
    <citation type="journal article" date="2023" name="Ecotoxicol. Environ. Saf.">
        <title>Mercury remediation potential of mercury-resistant strain Rheinheimera metallidurans sp. nov. isolated from a municipal waste dumping site.</title>
        <authorList>
            <person name="Yadav V."/>
            <person name="Manjhi A."/>
            <person name="Vadakedath N."/>
        </authorList>
    </citation>
    <scope>NUCLEOTIDE SEQUENCE [LARGE SCALE GENOMIC DNA]</scope>
    <source>
        <strain evidence="2 3">E-49</strain>
    </source>
</reference>
<dbReference type="Pfam" id="PF13474">
    <property type="entry name" value="SnoaL_3"/>
    <property type="match status" value="1"/>
</dbReference>
<dbReference type="SUPFAM" id="SSF54427">
    <property type="entry name" value="NTF2-like"/>
    <property type="match status" value="1"/>
</dbReference>
<dbReference type="Gene3D" id="3.10.450.50">
    <property type="match status" value="1"/>
</dbReference>
<comment type="caution">
    <text evidence="2">The sequence shown here is derived from an EMBL/GenBank/DDBJ whole genome shotgun (WGS) entry which is preliminary data.</text>
</comment>
<evidence type="ECO:0000313" key="2">
    <source>
        <dbReference type="EMBL" id="MEH8019341.1"/>
    </source>
</evidence>
<feature type="domain" description="SnoaL-like" evidence="1">
    <location>
        <begin position="11"/>
        <end position="132"/>
    </location>
</feature>
<evidence type="ECO:0000313" key="3">
    <source>
        <dbReference type="Proteomes" id="UP001375382"/>
    </source>
</evidence>
<dbReference type="Proteomes" id="UP001375382">
    <property type="component" value="Unassembled WGS sequence"/>
</dbReference>
<name>A0ABU8CCP5_9GAMM</name>
<dbReference type="InterPro" id="IPR032710">
    <property type="entry name" value="NTF2-like_dom_sf"/>
</dbReference>